<dbReference type="EC" id="2.7.11.1" evidence="2"/>
<dbReference type="InterPro" id="IPR000719">
    <property type="entry name" value="Prot_kinase_dom"/>
</dbReference>
<dbReference type="SUPFAM" id="SSF56112">
    <property type="entry name" value="Protein kinase-like (PK-like)"/>
    <property type="match status" value="1"/>
</dbReference>
<dbReference type="GO" id="GO:0005524">
    <property type="term" value="F:ATP binding"/>
    <property type="evidence" value="ECO:0007669"/>
    <property type="project" value="UniProtKB-UniRule"/>
</dbReference>
<keyword evidence="5" id="KW-0597">Phosphoprotein</keyword>
<comment type="similarity">
    <text evidence="17">Belongs to the protein kinase superfamily.</text>
</comment>
<dbReference type="GO" id="GO:0004674">
    <property type="term" value="F:protein serine/threonine kinase activity"/>
    <property type="evidence" value="ECO:0007669"/>
    <property type="project" value="UniProtKB-KW"/>
</dbReference>
<dbReference type="InterPro" id="IPR011009">
    <property type="entry name" value="Kinase-like_dom_sf"/>
</dbReference>
<comment type="catalytic activity">
    <reaction evidence="15">
        <text>L-seryl-[protein] + ATP = O-phospho-L-seryl-[protein] + ADP + H(+)</text>
        <dbReference type="Rhea" id="RHEA:17989"/>
        <dbReference type="Rhea" id="RHEA-COMP:9863"/>
        <dbReference type="Rhea" id="RHEA-COMP:11604"/>
        <dbReference type="ChEBI" id="CHEBI:15378"/>
        <dbReference type="ChEBI" id="CHEBI:29999"/>
        <dbReference type="ChEBI" id="CHEBI:30616"/>
        <dbReference type="ChEBI" id="CHEBI:83421"/>
        <dbReference type="ChEBI" id="CHEBI:456216"/>
        <dbReference type="EC" id="2.7.11.1"/>
    </reaction>
</comment>
<dbReference type="Gene3D" id="3.30.200.20">
    <property type="entry name" value="Phosphorylase Kinase, domain 1"/>
    <property type="match status" value="1"/>
</dbReference>
<evidence type="ECO:0000256" key="15">
    <source>
        <dbReference type="ARBA" id="ARBA00048679"/>
    </source>
</evidence>
<feature type="binding site" evidence="16">
    <location>
        <position position="78"/>
    </location>
    <ligand>
        <name>ATP</name>
        <dbReference type="ChEBI" id="CHEBI:30616"/>
    </ligand>
</feature>
<name>A0AAD7PQC8_QUISA</name>
<feature type="compositionally biased region" description="Basic and acidic residues" evidence="18">
    <location>
        <begin position="405"/>
        <end position="420"/>
    </location>
</feature>
<dbReference type="PROSITE" id="PS50011">
    <property type="entry name" value="PROTEIN_KINASE_DOM"/>
    <property type="match status" value="1"/>
</dbReference>
<evidence type="ECO:0000256" key="5">
    <source>
        <dbReference type="ARBA" id="ARBA00022553"/>
    </source>
</evidence>
<evidence type="ECO:0000256" key="3">
    <source>
        <dbReference type="ARBA" id="ARBA00022475"/>
    </source>
</evidence>
<keyword evidence="6" id="KW-0808">Transferase</keyword>
<dbReference type="InterPro" id="IPR047117">
    <property type="entry name" value="PERK1-13-like"/>
</dbReference>
<keyword evidence="11" id="KW-1133">Transmembrane helix</keyword>
<evidence type="ECO:0000256" key="2">
    <source>
        <dbReference type="ARBA" id="ARBA00012513"/>
    </source>
</evidence>
<evidence type="ECO:0000256" key="4">
    <source>
        <dbReference type="ARBA" id="ARBA00022527"/>
    </source>
</evidence>
<dbReference type="InterPro" id="IPR001245">
    <property type="entry name" value="Ser-Thr/Tyr_kinase_cat_dom"/>
</dbReference>
<dbReference type="AlphaFoldDB" id="A0AAD7PQC8"/>
<dbReference type="FunFam" id="1.10.510.10:FF:000239">
    <property type="entry name" value="Proline-rich receptor-like protein kinase PERK1"/>
    <property type="match status" value="1"/>
</dbReference>
<dbReference type="PANTHER" id="PTHR47982:SF35">
    <property type="entry name" value="PROLINE-RICH RECEPTOR-LIKE PROTEIN KINASE PERK1-RELATED"/>
    <property type="match status" value="1"/>
</dbReference>
<evidence type="ECO:0000256" key="13">
    <source>
        <dbReference type="ARBA" id="ARBA00023180"/>
    </source>
</evidence>
<keyword evidence="9 20" id="KW-0418">Kinase</keyword>
<keyword evidence="10 16" id="KW-0067">ATP-binding</keyword>
<evidence type="ECO:0000256" key="1">
    <source>
        <dbReference type="ARBA" id="ARBA00004162"/>
    </source>
</evidence>
<organism evidence="20 21">
    <name type="scientific">Quillaja saponaria</name>
    <name type="common">Soap bark tree</name>
    <dbReference type="NCBI Taxonomy" id="32244"/>
    <lineage>
        <taxon>Eukaryota</taxon>
        <taxon>Viridiplantae</taxon>
        <taxon>Streptophyta</taxon>
        <taxon>Embryophyta</taxon>
        <taxon>Tracheophyta</taxon>
        <taxon>Spermatophyta</taxon>
        <taxon>Magnoliopsida</taxon>
        <taxon>eudicotyledons</taxon>
        <taxon>Gunneridae</taxon>
        <taxon>Pentapetalae</taxon>
        <taxon>rosids</taxon>
        <taxon>fabids</taxon>
        <taxon>Fabales</taxon>
        <taxon>Quillajaceae</taxon>
        <taxon>Quillaja</taxon>
    </lineage>
</organism>
<dbReference type="PROSITE" id="PS00107">
    <property type="entry name" value="PROTEIN_KINASE_ATP"/>
    <property type="match status" value="1"/>
</dbReference>
<reference evidence="20" key="1">
    <citation type="journal article" date="2023" name="Science">
        <title>Elucidation of the pathway for biosynthesis of saponin adjuvants from the soapbark tree.</title>
        <authorList>
            <person name="Reed J."/>
            <person name="Orme A."/>
            <person name="El-Demerdash A."/>
            <person name="Owen C."/>
            <person name="Martin L.B.B."/>
            <person name="Misra R.C."/>
            <person name="Kikuchi S."/>
            <person name="Rejzek M."/>
            <person name="Martin A.C."/>
            <person name="Harkess A."/>
            <person name="Leebens-Mack J."/>
            <person name="Louveau T."/>
            <person name="Stephenson M.J."/>
            <person name="Osbourn A."/>
        </authorList>
    </citation>
    <scope>NUCLEOTIDE SEQUENCE</scope>
    <source>
        <strain evidence="20">S10</strain>
    </source>
</reference>
<feature type="domain" description="Protein kinase" evidence="19">
    <location>
        <begin position="50"/>
        <end position="329"/>
    </location>
</feature>
<evidence type="ECO:0000313" key="20">
    <source>
        <dbReference type="EMBL" id="KAJ7963000.1"/>
    </source>
</evidence>
<protein>
    <recommendedName>
        <fullName evidence="2">non-specific serine/threonine protein kinase</fullName>
        <ecNumber evidence="2">2.7.11.1</ecNumber>
    </recommendedName>
</protein>
<dbReference type="InterPro" id="IPR017441">
    <property type="entry name" value="Protein_kinase_ATP_BS"/>
</dbReference>
<keyword evidence="3" id="KW-1003">Cell membrane</keyword>
<gene>
    <name evidence="20" type="ORF">O6P43_018150</name>
</gene>
<dbReference type="Proteomes" id="UP001163823">
    <property type="component" value="Chromosome 7"/>
</dbReference>
<evidence type="ECO:0000256" key="8">
    <source>
        <dbReference type="ARBA" id="ARBA00022741"/>
    </source>
</evidence>
<feature type="region of interest" description="Disordered" evidence="18">
    <location>
        <begin position="370"/>
        <end position="420"/>
    </location>
</feature>
<comment type="subcellular location">
    <subcellularLocation>
        <location evidence="1">Cell membrane</location>
        <topology evidence="1">Single-pass membrane protein</topology>
    </subcellularLocation>
</comment>
<dbReference type="EMBL" id="JARAOO010000007">
    <property type="protein sequence ID" value="KAJ7963000.1"/>
    <property type="molecule type" value="Genomic_DNA"/>
</dbReference>
<evidence type="ECO:0000256" key="14">
    <source>
        <dbReference type="ARBA" id="ARBA00047899"/>
    </source>
</evidence>
<evidence type="ECO:0000256" key="16">
    <source>
        <dbReference type="PROSITE-ProRule" id="PRU10141"/>
    </source>
</evidence>
<feature type="compositionally biased region" description="Polar residues" evidence="18">
    <location>
        <begin position="391"/>
        <end position="403"/>
    </location>
</feature>
<keyword evidence="13" id="KW-0325">Glycoprotein</keyword>
<evidence type="ECO:0000256" key="7">
    <source>
        <dbReference type="ARBA" id="ARBA00022692"/>
    </source>
</evidence>
<dbReference type="Gene3D" id="1.10.510.10">
    <property type="entry name" value="Transferase(Phosphotransferase) domain 1"/>
    <property type="match status" value="1"/>
</dbReference>
<dbReference type="Pfam" id="PF07714">
    <property type="entry name" value="PK_Tyr_Ser-Thr"/>
    <property type="match status" value="1"/>
</dbReference>
<proteinExistence type="inferred from homology"/>
<keyword evidence="12" id="KW-0472">Membrane</keyword>
<dbReference type="SMART" id="SM00220">
    <property type="entry name" value="S_TKc"/>
    <property type="match status" value="1"/>
</dbReference>
<evidence type="ECO:0000259" key="19">
    <source>
        <dbReference type="PROSITE" id="PS50011"/>
    </source>
</evidence>
<comment type="caution">
    <text evidence="20">The sequence shown here is derived from an EMBL/GenBank/DDBJ whole genome shotgun (WGS) entry which is preliminary data.</text>
</comment>
<evidence type="ECO:0000256" key="9">
    <source>
        <dbReference type="ARBA" id="ARBA00022777"/>
    </source>
</evidence>
<dbReference type="FunFam" id="3.30.200.20:FF:000207">
    <property type="entry name" value="proline-rich receptor-like protein kinase PERK1"/>
    <property type="match status" value="1"/>
</dbReference>
<dbReference type="PROSITE" id="PS00108">
    <property type="entry name" value="PROTEIN_KINASE_ST"/>
    <property type="match status" value="1"/>
</dbReference>
<evidence type="ECO:0000256" key="11">
    <source>
        <dbReference type="ARBA" id="ARBA00022989"/>
    </source>
</evidence>
<evidence type="ECO:0000256" key="10">
    <source>
        <dbReference type="ARBA" id="ARBA00022840"/>
    </source>
</evidence>
<keyword evidence="4 17" id="KW-0723">Serine/threonine-protein kinase</keyword>
<dbReference type="PANTHER" id="PTHR47982">
    <property type="entry name" value="PROLINE-RICH RECEPTOR-LIKE PROTEIN KINASE PERK4"/>
    <property type="match status" value="1"/>
</dbReference>
<dbReference type="KEGG" id="qsa:O6P43_018150"/>
<accession>A0AAD7PQC8</accession>
<evidence type="ECO:0000256" key="6">
    <source>
        <dbReference type="ARBA" id="ARBA00022679"/>
    </source>
</evidence>
<feature type="compositionally biased region" description="Polar residues" evidence="18">
    <location>
        <begin position="371"/>
        <end position="383"/>
    </location>
</feature>
<evidence type="ECO:0000313" key="21">
    <source>
        <dbReference type="Proteomes" id="UP001163823"/>
    </source>
</evidence>
<dbReference type="InterPro" id="IPR008271">
    <property type="entry name" value="Ser/Thr_kinase_AS"/>
</dbReference>
<keyword evidence="21" id="KW-1185">Reference proteome</keyword>
<evidence type="ECO:0000256" key="17">
    <source>
        <dbReference type="RuleBase" id="RU000304"/>
    </source>
</evidence>
<sequence length="420" mass="46390">MHVPSPAVHSSTDNSLGSDKPLQATSAGIAFGLSQCTFSYEELALATNGFSNSNILGQGGFGYVHKGVFPNGKVVAIKQLKSGSGQGEREFQAEVETISRVHHRHLVSLVGYCISGDQRLLVYEFVPNNTLEFHLHGKDRPTMDWPTRLKIALGSAKGLAYLHEDCHPKIIHRDIKASNILLDSDFEPKVADFGLARFSLDTDTHVSTRVMGTFGYLAPEYAASGKLTEKSDVFSFGVMLLELITGHQPIDKTQSFTDDSMVDWARPLLSQALENGNFDALVDLKLQKNYNSDEMTRMVACAATCVRHSARRRPRMSQVVRALEGNISLEDLNEGATPGHSRVYSSFDSSSYDTMKYNEDLKKFRKLALESQEQGTSEYSGPSSEYGLHPSASSSEGQRTTQEMELEKKKSDTKISDDSW</sequence>
<keyword evidence="7" id="KW-0812">Transmembrane</keyword>
<comment type="catalytic activity">
    <reaction evidence="14">
        <text>L-threonyl-[protein] + ATP = O-phospho-L-threonyl-[protein] + ADP + H(+)</text>
        <dbReference type="Rhea" id="RHEA:46608"/>
        <dbReference type="Rhea" id="RHEA-COMP:11060"/>
        <dbReference type="Rhea" id="RHEA-COMP:11605"/>
        <dbReference type="ChEBI" id="CHEBI:15378"/>
        <dbReference type="ChEBI" id="CHEBI:30013"/>
        <dbReference type="ChEBI" id="CHEBI:30616"/>
        <dbReference type="ChEBI" id="CHEBI:61977"/>
        <dbReference type="ChEBI" id="CHEBI:456216"/>
        <dbReference type="EC" id="2.7.11.1"/>
    </reaction>
</comment>
<dbReference type="GO" id="GO:0005886">
    <property type="term" value="C:plasma membrane"/>
    <property type="evidence" value="ECO:0007669"/>
    <property type="project" value="UniProtKB-SubCell"/>
</dbReference>
<evidence type="ECO:0000256" key="12">
    <source>
        <dbReference type="ARBA" id="ARBA00023136"/>
    </source>
</evidence>
<keyword evidence="8 16" id="KW-0547">Nucleotide-binding</keyword>
<keyword evidence="20" id="KW-0675">Receptor</keyword>
<evidence type="ECO:0000256" key="18">
    <source>
        <dbReference type="SAM" id="MobiDB-lite"/>
    </source>
</evidence>